<gene>
    <name evidence="5" type="ORF">ACFO0B_01780</name>
</gene>
<dbReference type="PRINTS" id="PR00081">
    <property type="entry name" value="GDHRDH"/>
</dbReference>
<name>A0ABV8DLN6_9NOCA</name>
<sequence>MAGELAGRVVLITGAARGQGRAHALRLAGEGADIIAVDIAGPLPPAVPYDSPTPDDLAETVRLVEATGRRILASAVDVRDATGLKAAVDAGVAELGRLDVVVANAGISIPETWDAITDESFRDTIDINVTGVWNTVRAGAPHLIAGDRGGSIILISSAAGLKMQPFMVHYTASKHAVTGMARALAAELGKHRIRVNSVHPGAVNTPMGTGDMVASLGRAIETNPALAHMITPFLPLWVAEPEDIAETVFWLASDRSRAMTAASVAVDQGVTQY</sequence>
<dbReference type="Pfam" id="PF00106">
    <property type="entry name" value="adh_short"/>
    <property type="match status" value="1"/>
</dbReference>
<evidence type="ECO:0000256" key="2">
    <source>
        <dbReference type="ARBA" id="ARBA00023002"/>
    </source>
</evidence>
<proteinExistence type="inferred from homology"/>
<keyword evidence="3" id="KW-0520">NAD</keyword>
<organism evidence="5 6">
    <name type="scientific">Nocardia jiangsuensis</name>
    <dbReference type="NCBI Taxonomy" id="1691563"/>
    <lineage>
        <taxon>Bacteria</taxon>
        <taxon>Bacillati</taxon>
        <taxon>Actinomycetota</taxon>
        <taxon>Actinomycetes</taxon>
        <taxon>Mycobacteriales</taxon>
        <taxon>Nocardiaceae</taxon>
        <taxon>Nocardia</taxon>
    </lineage>
</organism>
<dbReference type="InterPro" id="IPR020904">
    <property type="entry name" value="Sc_DH/Rdtase_CS"/>
</dbReference>
<dbReference type="InterPro" id="IPR036291">
    <property type="entry name" value="NAD(P)-bd_dom_sf"/>
</dbReference>
<keyword evidence="2" id="KW-0560">Oxidoreductase</keyword>
<reference evidence="6" key="1">
    <citation type="journal article" date="2019" name="Int. J. Syst. Evol. Microbiol.">
        <title>The Global Catalogue of Microorganisms (GCM) 10K type strain sequencing project: providing services to taxonomists for standard genome sequencing and annotation.</title>
        <authorList>
            <consortium name="The Broad Institute Genomics Platform"/>
            <consortium name="The Broad Institute Genome Sequencing Center for Infectious Disease"/>
            <person name="Wu L."/>
            <person name="Ma J."/>
        </authorList>
    </citation>
    <scope>NUCLEOTIDE SEQUENCE [LARGE SCALE GENOMIC DNA]</scope>
    <source>
        <strain evidence="6">CGMCC 4.7330</strain>
    </source>
</reference>
<comment type="similarity">
    <text evidence="1 4">Belongs to the short-chain dehydrogenases/reductases (SDR) family.</text>
</comment>
<keyword evidence="6" id="KW-1185">Reference proteome</keyword>
<dbReference type="Proteomes" id="UP001595696">
    <property type="component" value="Unassembled WGS sequence"/>
</dbReference>
<accession>A0ABV8DLN6</accession>
<dbReference type="PANTHER" id="PTHR24321">
    <property type="entry name" value="DEHYDROGENASES, SHORT CHAIN"/>
    <property type="match status" value="1"/>
</dbReference>
<dbReference type="PANTHER" id="PTHR24321:SF8">
    <property type="entry name" value="ESTRADIOL 17-BETA-DEHYDROGENASE 8-RELATED"/>
    <property type="match status" value="1"/>
</dbReference>
<dbReference type="RefSeq" id="WP_378610489.1">
    <property type="nucleotide sequence ID" value="NZ_JBHSAX010000003.1"/>
</dbReference>
<comment type="caution">
    <text evidence="5">The sequence shown here is derived from an EMBL/GenBank/DDBJ whole genome shotgun (WGS) entry which is preliminary data.</text>
</comment>
<dbReference type="CDD" id="cd05233">
    <property type="entry name" value="SDR_c"/>
    <property type="match status" value="1"/>
</dbReference>
<dbReference type="NCBIfam" id="NF009467">
    <property type="entry name" value="PRK12826.1-3"/>
    <property type="match status" value="1"/>
</dbReference>
<dbReference type="PROSITE" id="PS00061">
    <property type="entry name" value="ADH_SHORT"/>
    <property type="match status" value="1"/>
</dbReference>
<dbReference type="SUPFAM" id="SSF51735">
    <property type="entry name" value="NAD(P)-binding Rossmann-fold domains"/>
    <property type="match status" value="1"/>
</dbReference>
<dbReference type="NCBIfam" id="TIGR03971">
    <property type="entry name" value="SDR_subfam_1"/>
    <property type="match status" value="1"/>
</dbReference>
<evidence type="ECO:0000313" key="6">
    <source>
        <dbReference type="Proteomes" id="UP001595696"/>
    </source>
</evidence>
<evidence type="ECO:0000313" key="5">
    <source>
        <dbReference type="EMBL" id="MFC3960714.1"/>
    </source>
</evidence>
<protein>
    <submittedName>
        <fullName evidence="5">Mycofactocin-coupled SDR family oxidoreductase</fullName>
    </submittedName>
</protein>
<dbReference type="PRINTS" id="PR00080">
    <property type="entry name" value="SDRFAMILY"/>
</dbReference>
<dbReference type="EMBL" id="JBHSAX010000003">
    <property type="protein sequence ID" value="MFC3960714.1"/>
    <property type="molecule type" value="Genomic_DNA"/>
</dbReference>
<dbReference type="InterPro" id="IPR002347">
    <property type="entry name" value="SDR_fam"/>
</dbReference>
<evidence type="ECO:0000256" key="1">
    <source>
        <dbReference type="ARBA" id="ARBA00006484"/>
    </source>
</evidence>
<dbReference type="Gene3D" id="3.40.50.720">
    <property type="entry name" value="NAD(P)-binding Rossmann-like Domain"/>
    <property type="match status" value="1"/>
</dbReference>
<dbReference type="InterPro" id="IPR023985">
    <property type="entry name" value="SDR_subfam_1"/>
</dbReference>
<evidence type="ECO:0000256" key="4">
    <source>
        <dbReference type="RuleBase" id="RU000363"/>
    </source>
</evidence>
<evidence type="ECO:0000256" key="3">
    <source>
        <dbReference type="ARBA" id="ARBA00023027"/>
    </source>
</evidence>